<dbReference type="GO" id="GO:0016705">
    <property type="term" value="F:oxidoreductase activity, acting on paired donors, with incorporation or reduction of molecular oxygen"/>
    <property type="evidence" value="ECO:0007669"/>
    <property type="project" value="InterPro"/>
</dbReference>
<proteinExistence type="inferred from homology"/>
<keyword evidence="6 8" id="KW-0408">Iron</keyword>
<dbReference type="OrthoDB" id="3934656at2759"/>
<reference evidence="11" key="1">
    <citation type="submission" date="2020-02" db="EMBL/GenBank/DDBJ databases">
        <authorList>
            <person name="Scholz U."/>
            <person name="Mascher M."/>
            <person name="Fiebig A."/>
        </authorList>
    </citation>
    <scope>NUCLEOTIDE SEQUENCE</scope>
</reference>
<evidence type="ECO:0000256" key="9">
    <source>
        <dbReference type="RuleBase" id="RU000461"/>
    </source>
</evidence>
<dbReference type="PANTHER" id="PTHR47946:SF13">
    <property type="entry name" value="CYTOCHROME P450 FAMILY PROTEIN, EXPRESSED"/>
    <property type="match status" value="1"/>
</dbReference>
<keyword evidence="10" id="KW-0732">Signal</keyword>
<evidence type="ECO:0000256" key="8">
    <source>
        <dbReference type="PIRSR" id="PIRSR602401-1"/>
    </source>
</evidence>
<evidence type="ECO:0000256" key="3">
    <source>
        <dbReference type="ARBA" id="ARBA00022617"/>
    </source>
</evidence>
<dbReference type="AlphaFoldDB" id="A0A7I8KFD8"/>
<gene>
    <name evidence="11" type="ORF">SI8410_05006915</name>
</gene>
<dbReference type="InterPro" id="IPR017972">
    <property type="entry name" value="Cyt_P450_CS"/>
</dbReference>
<dbReference type="Proteomes" id="UP000663760">
    <property type="component" value="Chromosome 5"/>
</dbReference>
<dbReference type="FunFam" id="1.10.630.10:FF:000016">
    <property type="entry name" value="Cytochrome P450 78A5"/>
    <property type="match status" value="1"/>
</dbReference>
<keyword evidence="12" id="KW-1185">Reference proteome</keyword>
<evidence type="ECO:0000313" key="11">
    <source>
        <dbReference type="EMBL" id="CAA7396252.1"/>
    </source>
</evidence>
<organism evidence="11 12">
    <name type="scientific">Spirodela intermedia</name>
    <name type="common">Intermediate duckweed</name>
    <dbReference type="NCBI Taxonomy" id="51605"/>
    <lineage>
        <taxon>Eukaryota</taxon>
        <taxon>Viridiplantae</taxon>
        <taxon>Streptophyta</taxon>
        <taxon>Embryophyta</taxon>
        <taxon>Tracheophyta</taxon>
        <taxon>Spermatophyta</taxon>
        <taxon>Magnoliopsida</taxon>
        <taxon>Liliopsida</taxon>
        <taxon>Araceae</taxon>
        <taxon>Lemnoideae</taxon>
        <taxon>Spirodela</taxon>
    </lineage>
</organism>
<feature type="binding site" description="axial binding residue" evidence="8">
    <location>
        <position position="455"/>
    </location>
    <ligand>
        <name>heme</name>
        <dbReference type="ChEBI" id="CHEBI:30413"/>
    </ligand>
    <ligandPart>
        <name>Fe</name>
        <dbReference type="ChEBI" id="CHEBI:18248"/>
    </ligandPart>
</feature>
<dbReference type="Pfam" id="PF00067">
    <property type="entry name" value="p450"/>
    <property type="match status" value="1"/>
</dbReference>
<dbReference type="SUPFAM" id="SSF48264">
    <property type="entry name" value="Cytochrome P450"/>
    <property type="match status" value="1"/>
</dbReference>
<evidence type="ECO:0000256" key="7">
    <source>
        <dbReference type="ARBA" id="ARBA00023033"/>
    </source>
</evidence>
<keyword evidence="3 8" id="KW-0349">Heme</keyword>
<evidence type="ECO:0000256" key="10">
    <source>
        <dbReference type="SAM" id="SignalP"/>
    </source>
</evidence>
<sequence>MKAQLVANVCLLILWLGSSGHSAWALLLFLASFLPAVYSACRVPGGFAWRRAAAPAAGPAGWPLLGSIPIMGALAHRRLAELAQSYGASRLMALSLGTTRVIISSHPETAREILCGPAFTDRPAKESARLLMFERAIGFSPAGDYWRHLRRVAATNMFCPRRIAGLEGLRQRVAGGMIEGVREEMERRGVVELRGVLQRGSLESVLGSVFGESLGREREEELVEMVKEGYHLIGVFNWEDHFPLGGLLDFHGVGSRCKKLAEKVRRLVGELIEERRTNGAPPGDDFLSVLLALPKEESLSDYDITAVLWEMIFRGTDVVAIVLEWVMARMAVHPEVQAKVQEEIAGCLAGASRSVRDVDMPSLPYLQAVVKEVLRLHPPGPLLSWSRLAVHDVHVGKTFVPAGTTAMVNMWAITHDGSIWKDPLTFRPERFLEEAVPVMGTDLRLAPFGAGRRVCPGRALGLATVNLWLARLLQHYSWSPGRPVVFAEQLRLSMEMKKPLACRAVPR</sequence>
<protein>
    <submittedName>
        <fullName evidence="11">Uncharacterized protein</fullName>
    </submittedName>
</protein>
<dbReference type="PRINTS" id="PR00463">
    <property type="entry name" value="EP450I"/>
</dbReference>
<feature type="chain" id="PRO_5029479542" evidence="10">
    <location>
        <begin position="40"/>
        <end position="507"/>
    </location>
</feature>
<dbReference type="GO" id="GO:0020037">
    <property type="term" value="F:heme binding"/>
    <property type="evidence" value="ECO:0007669"/>
    <property type="project" value="InterPro"/>
</dbReference>
<dbReference type="Gene3D" id="1.10.630.10">
    <property type="entry name" value="Cytochrome P450"/>
    <property type="match status" value="1"/>
</dbReference>
<evidence type="ECO:0000313" key="12">
    <source>
        <dbReference type="Proteomes" id="UP000663760"/>
    </source>
</evidence>
<accession>A0A7I8KFD8</accession>
<dbReference type="GO" id="GO:0004497">
    <property type="term" value="F:monooxygenase activity"/>
    <property type="evidence" value="ECO:0007669"/>
    <property type="project" value="UniProtKB-KW"/>
</dbReference>
<name>A0A7I8KFD8_SPIIN</name>
<dbReference type="GO" id="GO:0005506">
    <property type="term" value="F:iron ion binding"/>
    <property type="evidence" value="ECO:0007669"/>
    <property type="project" value="InterPro"/>
</dbReference>
<comment type="cofactor">
    <cofactor evidence="1 8">
        <name>heme</name>
        <dbReference type="ChEBI" id="CHEBI:30413"/>
    </cofactor>
</comment>
<evidence type="ECO:0000256" key="1">
    <source>
        <dbReference type="ARBA" id="ARBA00001971"/>
    </source>
</evidence>
<evidence type="ECO:0000256" key="5">
    <source>
        <dbReference type="ARBA" id="ARBA00023002"/>
    </source>
</evidence>
<evidence type="ECO:0000256" key="4">
    <source>
        <dbReference type="ARBA" id="ARBA00022723"/>
    </source>
</evidence>
<keyword evidence="4 8" id="KW-0479">Metal-binding</keyword>
<dbReference type="PANTHER" id="PTHR47946">
    <property type="entry name" value="CYTOCHROME P450 78A7-RELATED"/>
    <property type="match status" value="1"/>
</dbReference>
<dbReference type="InterPro" id="IPR001128">
    <property type="entry name" value="Cyt_P450"/>
</dbReference>
<dbReference type="PRINTS" id="PR00385">
    <property type="entry name" value="P450"/>
</dbReference>
<dbReference type="InterPro" id="IPR051996">
    <property type="entry name" value="Cytochrome_P450_78A"/>
</dbReference>
<evidence type="ECO:0000256" key="2">
    <source>
        <dbReference type="ARBA" id="ARBA00010617"/>
    </source>
</evidence>
<dbReference type="PROSITE" id="PS00086">
    <property type="entry name" value="CYTOCHROME_P450"/>
    <property type="match status" value="1"/>
</dbReference>
<evidence type="ECO:0000256" key="6">
    <source>
        <dbReference type="ARBA" id="ARBA00023004"/>
    </source>
</evidence>
<dbReference type="InterPro" id="IPR036396">
    <property type="entry name" value="Cyt_P450_sf"/>
</dbReference>
<dbReference type="InterPro" id="IPR002401">
    <property type="entry name" value="Cyt_P450_E_grp-I"/>
</dbReference>
<comment type="similarity">
    <text evidence="2 9">Belongs to the cytochrome P450 family.</text>
</comment>
<keyword evidence="5 9" id="KW-0560">Oxidoreductase</keyword>
<dbReference type="EMBL" id="LR746268">
    <property type="protein sequence ID" value="CAA7396252.1"/>
    <property type="molecule type" value="Genomic_DNA"/>
</dbReference>
<keyword evidence="7 9" id="KW-0503">Monooxygenase</keyword>
<feature type="signal peptide" evidence="10">
    <location>
        <begin position="1"/>
        <end position="39"/>
    </location>
</feature>